<dbReference type="AlphaFoldDB" id="A0A9W8EAD7"/>
<evidence type="ECO:0000256" key="1">
    <source>
        <dbReference type="ARBA" id="ARBA00022723"/>
    </source>
</evidence>
<gene>
    <name evidence="10" type="ORF">H4R34_001999</name>
</gene>
<keyword evidence="4" id="KW-0862">Zinc</keyword>
<keyword evidence="5" id="KW-0805">Transcription regulation</keyword>
<evidence type="ECO:0000256" key="3">
    <source>
        <dbReference type="ARBA" id="ARBA00022771"/>
    </source>
</evidence>
<dbReference type="PANTHER" id="PTHR23235">
    <property type="entry name" value="KRUEPPEL-LIKE TRANSCRIPTION FACTOR"/>
    <property type="match status" value="1"/>
</dbReference>
<feature type="domain" description="C2H2-type" evidence="9">
    <location>
        <begin position="142"/>
        <end position="171"/>
    </location>
</feature>
<keyword evidence="1" id="KW-0479">Metal-binding</keyword>
<keyword evidence="2" id="KW-0677">Repeat</keyword>
<protein>
    <recommendedName>
        <fullName evidence="9">C2H2-type domain-containing protein</fullName>
    </recommendedName>
</protein>
<feature type="domain" description="C2H2-type" evidence="9">
    <location>
        <begin position="232"/>
        <end position="262"/>
    </location>
</feature>
<evidence type="ECO:0000256" key="7">
    <source>
        <dbReference type="PROSITE-ProRule" id="PRU00042"/>
    </source>
</evidence>
<dbReference type="Pfam" id="PF00096">
    <property type="entry name" value="zf-C2H2"/>
    <property type="match status" value="4"/>
</dbReference>
<keyword evidence="6" id="KW-0804">Transcription</keyword>
<evidence type="ECO:0000256" key="8">
    <source>
        <dbReference type="SAM" id="MobiDB-lite"/>
    </source>
</evidence>
<feature type="region of interest" description="Disordered" evidence="8">
    <location>
        <begin position="1"/>
        <end position="139"/>
    </location>
</feature>
<dbReference type="FunFam" id="3.30.160.60:FF:000125">
    <property type="entry name" value="Putative zinc finger protein 143"/>
    <property type="match status" value="1"/>
</dbReference>
<keyword evidence="11" id="KW-1185">Reference proteome</keyword>
<dbReference type="FunFam" id="3.30.160.60:FF:000495">
    <property type="entry name" value="zinc finger protein 668"/>
    <property type="match status" value="1"/>
</dbReference>
<proteinExistence type="predicted"/>
<dbReference type="EMBL" id="JANBQB010000118">
    <property type="protein sequence ID" value="KAJ1981617.1"/>
    <property type="molecule type" value="Genomic_DNA"/>
</dbReference>
<evidence type="ECO:0000256" key="2">
    <source>
        <dbReference type="ARBA" id="ARBA00022737"/>
    </source>
</evidence>
<dbReference type="SMART" id="SM00355">
    <property type="entry name" value="ZnF_C2H2"/>
    <property type="match status" value="4"/>
</dbReference>
<accession>A0A9W8EAD7</accession>
<dbReference type="PROSITE" id="PS00028">
    <property type="entry name" value="ZINC_FINGER_C2H2_1"/>
    <property type="match status" value="4"/>
</dbReference>
<dbReference type="InterPro" id="IPR013087">
    <property type="entry name" value="Znf_C2H2_type"/>
</dbReference>
<organism evidence="10 11">
    <name type="scientific">Dimargaris verticillata</name>
    <dbReference type="NCBI Taxonomy" id="2761393"/>
    <lineage>
        <taxon>Eukaryota</taxon>
        <taxon>Fungi</taxon>
        <taxon>Fungi incertae sedis</taxon>
        <taxon>Zoopagomycota</taxon>
        <taxon>Kickxellomycotina</taxon>
        <taxon>Dimargaritomycetes</taxon>
        <taxon>Dimargaritales</taxon>
        <taxon>Dimargaritaceae</taxon>
        <taxon>Dimargaris</taxon>
    </lineage>
</organism>
<dbReference type="InterPro" id="IPR036236">
    <property type="entry name" value="Znf_C2H2_sf"/>
</dbReference>
<feature type="region of interest" description="Disordered" evidence="8">
    <location>
        <begin position="258"/>
        <end position="318"/>
    </location>
</feature>
<reference evidence="10" key="1">
    <citation type="submission" date="2022-07" db="EMBL/GenBank/DDBJ databases">
        <title>Phylogenomic reconstructions and comparative analyses of Kickxellomycotina fungi.</title>
        <authorList>
            <person name="Reynolds N.K."/>
            <person name="Stajich J.E."/>
            <person name="Barry K."/>
            <person name="Grigoriev I.V."/>
            <person name="Crous P."/>
            <person name="Smith M.E."/>
        </authorList>
    </citation>
    <scope>NUCLEOTIDE SEQUENCE</scope>
    <source>
        <strain evidence="10">RSA 567</strain>
    </source>
</reference>
<name>A0A9W8EAD7_9FUNG</name>
<feature type="compositionally biased region" description="Low complexity" evidence="8">
    <location>
        <begin position="88"/>
        <end position="101"/>
    </location>
</feature>
<keyword evidence="3 7" id="KW-0863">Zinc-finger</keyword>
<dbReference type="Proteomes" id="UP001151582">
    <property type="component" value="Unassembled WGS sequence"/>
</dbReference>
<evidence type="ECO:0000256" key="4">
    <source>
        <dbReference type="ARBA" id="ARBA00022833"/>
    </source>
</evidence>
<comment type="caution">
    <text evidence="10">The sequence shown here is derived from an EMBL/GenBank/DDBJ whole genome shotgun (WGS) entry which is preliminary data.</text>
</comment>
<feature type="compositionally biased region" description="Polar residues" evidence="8">
    <location>
        <begin position="19"/>
        <end position="35"/>
    </location>
</feature>
<feature type="compositionally biased region" description="Low complexity" evidence="8">
    <location>
        <begin position="277"/>
        <end position="295"/>
    </location>
</feature>
<dbReference type="FunFam" id="3.30.160.60:FF:000072">
    <property type="entry name" value="zinc finger protein 143 isoform X1"/>
    <property type="match status" value="1"/>
</dbReference>
<dbReference type="FunFam" id="3.30.160.60:FF:000446">
    <property type="entry name" value="Zinc finger protein"/>
    <property type="match status" value="1"/>
</dbReference>
<dbReference type="GO" id="GO:0008270">
    <property type="term" value="F:zinc ion binding"/>
    <property type="evidence" value="ECO:0007669"/>
    <property type="project" value="UniProtKB-KW"/>
</dbReference>
<evidence type="ECO:0000313" key="10">
    <source>
        <dbReference type="EMBL" id="KAJ1981617.1"/>
    </source>
</evidence>
<dbReference type="PROSITE" id="PS50157">
    <property type="entry name" value="ZINC_FINGER_C2H2_2"/>
    <property type="match status" value="4"/>
</dbReference>
<dbReference type="SUPFAM" id="SSF57667">
    <property type="entry name" value="beta-beta-alpha zinc fingers"/>
    <property type="match status" value="2"/>
</dbReference>
<sequence length="359" mass="38616">MTEILLQGSVNAWPPTKPPASSCSAYRHSPQQPQSRVLDPPPLPISTPSSGGANSVKYITTSNQQQQPSGNGAYSFSAYGTSGSSYANNGQTQHTQNNGNGMSSDGANQQDNGHDDNSGNDDDGNDDQSPSSSGKGKRQRSYQCLVAGCGKLFYQRAHLKIHERSHTGFRPYKCPFKDCDKSFTQLGNLKTHERKHTGERPYKCTHAGCGKAFSQLGNLRTHERTHLDVKPFPCDVPGCNKQFTQMGNLRTHQRKLHGLDMSPKTAGDSPARRRAVTVGTDSSTTPTTAKTTSTGRRGRKRTLEPAGTTTGANESAEPLAKVSVVEAVAASPVPPNNNGSPMLATQHPAQGNVWFQLTR</sequence>
<dbReference type="GO" id="GO:0000981">
    <property type="term" value="F:DNA-binding transcription factor activity, RNA polymerase II-specific"/>
    <property type="evidence" value="ECO:0007669"/>
    <property type="project" value="UniProtKB-ARBA"/>
</dbReference>
<feature type="domain" description="C2H2-type" evidence="9">
    <location>
        <begin position="202"/>
        <end position="231"/>
    </location>
</feature>
<feature type="compositionally biased region" description="Polar residues" evidence="8">
    <location>
        <begin position="347"/>
        <end position="359"/>
    </location>
</feature>
<feature type="domain" description="C2H2-type" evidence="9">
    <location>
        <begin position="172"/>
        <end position="201"/>
    </location>
</feature>
<dbReference type="OrthoDB" id="6077919at2759"/>
<feature type="region of interest" description="Disordered" evidence="8">
    <location>
        <begin position="338"/>
        <end position="359"/>
    </location>
</feature>
<dbReference type="GO" id="GO:0000978">
    <property type="term" value="F:RNA polymerase II cis-regulatory region sequence-specific DNA binding"/>
    <property type="evidence" value="ECO:0007669"/>
    <property type="project" value="TreeGrafter"/>
</dbReference>
<evidence type="ECO:0000256" key="6">
    <source>
        <dbReference type="ARBA" id="ARBA00023163"/>
    </source>
</evidence>
<evidence type="ECO:0000256" key="5">
    <source>
        <dbReference type="ARBA" id="ARBA00023015"/>
    </source>
</evidence>
<feature type="compositionally biased region" description="Polar residues" evidence="8">
    <location>
        <begin position="46"/>
        <end position="87"/>
    </location>
</feature>
<dbReference type="Gene3D" id="3.30.160.60">
    <property type="entry name" value="Classic Zinc Finger"/>
    <property type="match status" value="4"/>
</dbReference>
<evidence type="ECO:0000259" key="9">
    <source>
        <dbReference type="PROSITE" id="PS50157"/>
    </source>
</evidence>
<evidence type="ECO:0000313" key="11">
    <source>
        <dbReference type="Proteomes" id="UP001151582"/>
    </source>
</evidence>